<feature type="compositionally biased region" description="Polar residues" evidence="1">
    <location>
        <begin position="36"/>
        <end position="47"/>
    </location>
</feature>
<dbReference type="PROSITE" id="PS51257">
    <property type="entry name" value="PROKAR_LIPOPROTEIN"/>
    <property type="match status" value="1"/>
</dbReference>
<name>A0A917H1I6_9BACI</name>
<protein>
    <recommendedName>
        <fullName evidence="3">Transcobalamin-like C-terminal domain-containing protein</fullName>
    </recommendedName>
</protein>
<reference evidence="4" key="1">
    <citation type="journal article" date="2014" name="Int. J. Syst. Evol. Microbiol.">
        <title>Complete genome sequence of Corynebacterium casei LMG S-19264T (=DSM 44701T), isolated from a smear-ripened cheese.</title>
        <authorList>
            <consortium name="US DOE Joint Genome Institute (JGI-PGF)"/>
            <person name="Walter F."/>
            <person name="Albersmeier A."/>
            <person name="Kalinowski J."/>
            <person name="Ruckert C."/>
        </authorList>
    </citation>
    <scope>NUCLEOTIDE SEQUENCE</scope>
    <source>
        <strain evidence="4">CGMCC 1.12754</strain>
    </source>
</reference>
<evidence type="ECO:0000256" key="2">
    <source>
        <dbReference type="SAM" id="SignalP"/>
    </source>
</evidence>
<organism evidence="4 5">
    <name type="scientific">Virgibacillus oceani</name>
    <dbReference type="NCBI Taxonomy" id="1479511"/>
    <lineage>
        <taxon>Bacteria</taxon>
        <taxon>Bacillati</taxon>
        <taxon>Bacillota</taxon>
        <taxon>Bacilli</taxon>
        <taxon>Bacillales</taxon>
        <taxon>Bacillaceae</taxon>
        <taxon>Virgibacillus</taxon>
    </lineage>
</organism>
<feature type="signal peptide" evidence="2">
    <location>
        <begin position="1"/>
        <end position="19"/>
    </location>
</feature>
<sequence length="147" mass="15877">MRKLLLMVGALLLITGLLAGCGADDGSDSESAASGQTEQSSDNQGSSEENEEVVTITISKDKEAEMITEEKIAVEEGDILMDVMEDNFEIETDFDGGFITSINGVAPKDGEQKSWMFFVNGEMPTKGAKEIELSPGDKISFDLQAWE</sequence>
<dbReference type="RefSeq" id="WP_188453822.1">
    <property type="nucleotide sequence ID" value="NZ_BMFR01000001.1"/>
</dbReference>
<dbReference type="Pfam" id="PF14478">
    <property type="entry name" value="DUF4430"/>
    <property type="match status" value="1"/>
</dbReference>
<dbReference type="Gene3D" id="2.170.130.30">
    <property type="match status" value="1"/>
</dbReference>
<feature type="region of interest" description="Disordered" evidence="1">
    <location>
        <begin position="24"/>
        <end position="53"/>
    </location>
</feature>
<evidence type="ECO:0000259" key="3">
    <source>
        <dbReference type="Pfam" id="PF14478"/>
    </source>
</evidence>
<evidence type="ECO:0000313" key="5">
    <source>
        <dbReference type="Proteomes" id="UP000622860"/>
    </source>
</evidence>
<evidence type="ECO:0000313" key="4">
    <source>
        <dbReference type="EMBL" id="GGG64966.1"/>
    </source>
</evidence>
<proteinExistence type="predicted"/>
<keyword evidence="5" id="KW-1185">Reference proteome</keyword>
<dbReference type="EMBL" id="BMFR01000001">
    <property type="protein sequence ID" value="GGG64966.1"/>
    <property type="molecule type" value="Genomic_DNA"/>
</dbReference>
<dbReference type="AlphaFoldDB" id="A0A917H1I6"/>
<accession>A0A917H1I6</accession>
<gene>
    <name evidence="4" type="ORF">GCM10011398_05760</name>
</gene>
<comment type="caution">
    <text evidence="4">The sequence shown here is derived from an EMBL/GenBank/DDBJ whole genome shotgun (WGS) entry which is preliminary data.</text>
</comment>
<reference evidence="4" key="2">
    <citation type="submission" date="2020-09" db="EMBL/GenBank/DDBJ databases">
        <authorList>
            <person name="Sun Q."/>
            <person name="Zhou Y."/>
        </authorList>
    </citation>
    <scope>NUCLEOTIDE SEQUENCE</scope>
    <source>
        <strain evidence="4">CGMCC 1.12754</strain>
    </source>
</reference>
<dbReference type="InterPro" id="IPR027954">
    <property type="entry name" value="Transcobalamin-like_C"/>
</dbReference>
<keyword evidence="2" id="KW-0732">Signal</keyword>
<feature type="domain" description="Transcobalamin-like C-terminal" evidence="3">
    <location>
        <begin position="77"/>
        <end position="144"/>
    </location>
</feature>
<evidence type="ECO:0000256" key="1">
    <source>
        <dbReference type="SAM" id="MobiDB-lite"/>
    </source>
</evidence>
<feature type="compositionally biased region" description="Low complexity" evidence="1">
    <location>
        <begin position="24"/>
        <end position="35"/>
    </location>
</feature>
<feature type="chain" id="PRO_5038722545" description="Transcobalamin-like C-terminal domain-containing protein" evidence="2">
    <location>
        <begin position="20"/>
        <end position="147"/>
    </location>
</feature>
<dbReference type="Proteomes" id="UP000622860">
    <property type="component" value="Unassembled WGS sequence"/>
</dbReference>